<dbReference type="Gene3D" id="3.40.50.2300">
    <property type="match status" value="1"/>
</dbReference>
<proteinExistence type="predicted"/>
<dbReference type="Pfam" id="PF00072">
    <property type="entry name" value="Response_reg"/>
    <property type="match status" value="1"/>
</dbReference>
<accession>A0A6J4TSP0</accession>
<organism evidence="4">
    <name type="scientific">uncultured Sphingosinicella sp</name>
    <dbReference type="NCBI Taxonomy" id="478748"/>
    <lineage>
        <taxon>Bacteria</taxon>
        <taxon>Pseudomonadati</taxon>
        <taxon>Pseudomonadota</taxon>
        <taxon>Alphaproteobacteria</taxon>
        <taxon>Sphingomonadales</taxon>
        <taxon>Sphingosinicellaceae</taxon>
        <taxon>Sphingosinicella</taxon>
        <taxon>environmental samples</taxon>
    </lineage>
</organism>
<dbReference type="SUPFAM" id="SSF52172">
    <property type="entry name" value="CheY-like"/>
    <property type="match status" value="1"/>
</dbReference>
<reference evidence="4" key="1">
    <citation type="submission" date="2020-02" db="EMBL/GenBank/DDBJ databases">
        <authorList>
            <person name="Meier V. D."/>
        </authorList>
    </citation>
    <scope>NUCLEOTIDE SEQUENCE</scope>
    <source>
        <strain evidence="4">AVDCRST_MAG23</strain>
    </source>
</reference>
<protein>
    <recommendedName>
        <fullName evidence="3">Response regulatory domain-containing protein</fullName>
    </recommendedName>
</protein>
<evidence type="ECO:0000259" key="3">
    <source>
        <dbReference type="PROSITE" id="PS50110"/>
    </source>
</evidence>
<dbReference type="InterPro" id="IPR011006">
    <property type="entry name" value="CheY-like_superfamily"/>
</dbReference>
<dbReference type="SMART" id="SM00448">
    <property type="entry name" value="REC"/>
    <property type="match status" value="1"/>
</dbReference>
<dbReference type="PANTHER" id="PTHR44591">
    <property type="entry name" value="STRESS RESPONSE REGULATOR PROTEIN 1"/>
    <property type="match status" value="1"/>
</dbReference>
<dbReference type="EMBL" id="CADCWD010000041">
    <property type="protein sequence ID" value="CAA9531375.1"/>
    <property type="molecule type" value="Genomic_DNA"/>
</dbReference>
<gene>
    <name evidence="4" type="ORF">AVDCRST_MAG23-1133</name>
</gene>
<dbReference type="InterPro" id="IPR001789">
    <property type="entry name" value="Sig_transdc_resp-reg_receiver"/>
</dbReference>
<dbReference type="InterPro" id="IPR050595">
    <property type="entry name" value="Bact_response_regulator"/>
</dbReference>
<dbReference type="GO" id="GO:0000160">
    <property type="term" value="P:phosphorelay signal transduction system"/>
    <property type="evidence" value="ECO:0007669"/>
    <property type="project" value="InterPro"/>
</dbReference>
<sequence>MSTAIAAKTVLVVEDEPLVMRATADLLEHDGYNVLGASCYSDAVATLESQPETAVLVTDISIGEDGDGVQLARLVAERFPHVRILIVSGAVRPSGDAYPKDAIFFTKPYAPGALLTIVRDCVGC</sequence>
<feature type="modified residue" description="4-aspartylphosphate" evidence="2">
    <location>
        <position position="59"/>
    </location>
</feature>
<dbReference type="AlphaFoldDB" id="A0A6J4TSP0"/>
<evidence type="ECO:0000256" key="1">
    <source>
        <dbReference type="ARBA" id="ARBA00022553"/>
    </source>
</evidence>
<dbReference type="PANTHER" id="PTHR44591:SF3">
    <property type="entry name" value="RESPONSE REGULATORY DOMAIN-CONTAINING PROTEIN"/>
    <property type="match status" value="1"/>
</dbReference>
<name>A0A6J4TSP0_9SPHN</name>
<keyword evidence="1 2" id="KW-0597">Phosphoprotein</keyword>
<feature type="domain" description="Response regulatory" evidence="3">
    <location>
        <begin position="9"/>
        <end position="122"/>
    </location>
</feature>
<evidence type="ECO:0000256" key="2">
    <source>
        <dbReference type="PROSITE-ProRule" id="PRU00169"/>
    </source>
</evidence>
<dbReference type="PROSITE" id="PS50110">
    <property type="entry name" value="RESPONSE_REGULATORY"/>
    <property type="match status" value="1"/>
</dbReference>
<evidence type="ECO:0000313" key="4">
    <source>
        <dbReference type="EMBL" id="CAA9531375.1"/>
    </source>
</evidence>